<dbReference type="RefSeq" id="WP_083645757.1">
    <property type="nucleotide sequence ID" value="NZ_AMRU01000004.1"/>
</dbReference>
<dbReference type="EMBL" id="CP016359">
    <property type="protein sequence ID" value="APU70208.1"/>
    <property type="molecule type" value="Genomic_DNA"/>
</dbReference>
<feature type="binding site" evidence="2">
    <location>
        <position position="58"/>
    </location>
    <ligand>
        <name>Fe cation</name>
        <dbReference type="ChEBI" id="CHEBI:24875"/>
    </ligand>
</feature>
<dbReference type="Pfam" id="PF05726">
    <property type="entry name" value="Pirin_C"/>
    <property type="match status" value="1"/>
</dbReference>
<gene>
    <name evidence="4" type="ORF">GRFL_3484</name>
</gene>
<protein>
    <submittedName>
        <fullName evidence="4">Putative pirin-related protein</fullName>
    </submittedName>
</protein>
<keyword evidence="2" id="KW-0479">Metal-binding</keyword>
<accession>A0A1L7I9C4</accession>
<dbReference type="InterPro" id="IPR003829">
    <property type="entry name" value="Pirin_N_dom"/>
</dbReference>
<dbReference type="Proteomes" id="UP000186230">
    <property type="component" value="Chromosome"/>
</dbReference>
<proteinExistence type="inferred from homology"/>
<feature type="binding site" evidence="2">
    <location>
        <position position="60"/>
    </location>
    <ligand>
        <name>Fe cation</name>
        <dbReference type="ChEBI" id="CHEBI:24875"/>
    </ligand>
</feature>
<dbReference type="CDD" id="cd02909">
    <property type="entry name" value="cupin_pirin_N"/>
    <property type="match status" value="1"/>
</dbReference>
<evidence type="ECO:0000256" key="1">
    <source>
        <dbReference type="ARBA" id="ARBA00008416"/>
    </source>
</evidence>
<dbReference type="PANTHER" id="PTHR43594:SF1">
    <property type="entry name" value="QUERCETIN 2,3-DIOXYGENASE PA2418-RELATED"/>
    <property type="match status" value="1"/>
</dbReference>
<keyword evidence="5" id="KW-1185">Reference proteome</keyword>
<dbReference type="STRING" id="1229726.GRFL_3484"/>
<dbReference type="OrthoDB" id="321327at2"/>
<dbReference type="InterPro" id="IPR012093">
    <property type="entry name" value="Pirin"/>
</dbReference>
<dbReference type="InterPro" id="IPR008778">
    <property type="entry name" value="Pirin_C_dom"/>
</dbReference>
<feature type="binding site" evidence="2">
    <location>
        <position position="102"/>
    </location>
    <ligand>
        <name>Fe cation</name>
        <dbReference type="ChEBI" id="CHEBI:24875"/>
    </ligand>
</feature>
<name>A0A1L7I9C4_9FLAO</name>
<evidence type="ECO:0000313" key="4">
    <source>
        <dbReference type="EMBL" id="APU70208.1"/>
    </source>
</evidence>
<dbReference type="InterPro" id="IPR011051">
    <property type="entry name" value="RmlC_Cupin_sf"/>
</dbReference>
<evidence type="ECO:0000256" key="2">
    <source>
        <dbReference type="PIRSR" id="PIRSR006232-1"/>
    </source>
</evidence>
<dbReference type="Gene3D" id="2.60.120.10">
    <property type="entry name" value="Jelly Rolls"/>
    <property type="match status" value="2"/>
</dbReference>
<organism evidence="4 5">
    <name type="scientific">Christiangramia flava JLT2011</name>
    <dbReference type="NCBI Taxonomy" id="1229726"/>
    <lineage>
        <taxon>Bacteria</taxon>
        <taxon>Pseudomonadati</taxon>
        <taxon>Bacteroidota</taxon>
        <taxon>Flavobacteriia</taxon>
        <taxon>Flavobacteriales</taxon>
        <taxon>Flavobacteriaceae</taxon>
        <taxon>Christiangramia</taxon>
    </lineage>
</organism>
<evidence type="ECO:0000313" key="5">
    <source>
        <dbReference type="Proteomes" id="UP000186230"/>
    </source>
</evidence>
<dbReference type="Pfam" id="PF02678">
    <property type="entry name" value="Pirin"/>
    <property type="match status" value="1"/>
</dbReference>
<evidence type="ECO:0000256" key="3">
    <source>
        <dbReference type="RuleBase" id="RU003457"/>
    </source>
</evidence>
<feature type="binding site" evidence="2">
    <location>
        <position position="104"/>
    </location>
    <ligand>
        <name>Fe cation</name>
        <dbReference type="ChEBI" id="CHEBI:24875"/>
    </ligand>
</feature>
<dbReference type="InterPro" id="IPR014710">
    <property type="entry name" value="RmlC-like_jellyroll"/>
</dbReference>
<dbReference type="InterPro" id="IPR053186">
    <property type="entry name" value="QDO-related"/>
</dbReference>
<comment type="similarity">
    <text evidence="1 3">Belongs to the pirin family.</text>
</comment>
<dbReference type="PIRSF" id="PIRSF006232">
    <property type="entry name" value="Pirin"/>
    <property type="match status" value="1"/>
</dbReference>
<dbReference type="CDD" id="cd02247">
    <property type="entry name" value="cupin_pirin_C"/>
    <property type="match status" value="1"/>
</dbReference>
<keyword evidence="2" id="KW-0408">Iron</keyword>
<sequence length="282" mass="31692">MRNIKKLHKAEYRPIDDLETFSPLPSRNLQIIDPFIFLNHHGPQVYGPNNNGLPFGPHPHRGMETVTFIIDGDIAHKDSGGHENVIDKGGVQWMTAGSGLIHAEISSDKFKKEGGPLEILQLWVNLPKRLKMSEPQYKGLQKDQISVWENEDKTVKSQVVSGSFKGIRGSFDTPTSVNLSTIYFDANSNLSLEIPKEENIFFYVIRGKLTVNEIEVPALHLADFSKNDEVLEISADEESILLLGHAEPFNEKVVFGGPFVMNSEEEIQQAYQDFRSGKMGSW</sequence>
<reference evidence="4 5" key="1">
    <citation type="submission" date="2016-07" db="EMBL/GenBank/DDBJ databases">
        <title>Multi-omics approach to identify versatile polysaccharide utilization systems of a marine flavobacterium Gramella flava.</title>
        <authorList>
            <person name="Tang K."/>
        </authorList>
    </citation>
    <scope>NUCLEOTIDE SEQUENCE [LARGE SCALE GENOMIC DNA]</scope>
    <source>
        <strain evidence="4 5">JLT2011</strain>
    </source>
</reference>
<dbReference type="SUPFAM" id="SSF51182">
    <property type="entry name" value="RmlC-like cupins"/>
    <property type="match status" value="1"/>
</dbReference>
<comment type="cofactor">
    <cofactor evidence="2">
        <name>Fe cation</name>
        <dbReference type="ChEBI" id="CHEBI:24875"/>
    </cofactor>
    <text evidence="2">Binds 1 Fe cation per subunit.</text>
</comment>
<dbReference type="KEGG" id="gfl:GRFL_3484"/>
<dbReference type="PANTHER" id="PTHR43594">
    <property type="entry name" value="QUERCETIN 2,3-DIOXYGENASE"/>
    <property type="match status" value="1"/>
</dbReference>
<dbReference type="AlphaFoldDB" id="A0A1L7I9C4"/>
<dbReference type="GO" id="GO:0046872">
    <property type="term" value="F:metal ion binding"/>
    <property type="evidence" value="ECO:0007669"/>
    <property type="project" value="UniProtKB-KW"/>
</dbReference>